<dbReference type="InterPro" id="IPR001208">
    <property type="entry name" value="MCM_dom"/>
</dbReference>
<dbReference type="Pfam" id="PF01078">
    <property type="entry name" value="Mg_chelatase"/>
    <property type="match status" value="1"/>
</dbReference>
<dbReference type="InterPro" id="IPR003593">
    <property type="entry name" value="AAA+_ATPase"/>
</dbReference>
<evidence type="ECO:0000259" key="4">
    <source>
        <dbReference type="SMART" id="SM00382"/>
    </source>
</evidence>
<dbReference type="RefSeq" id="WP_067942560.1">
    <property type="nucleotide sequence ID" value="NZ_CAUSVG010000001.1"/>
</dbReference>
<dbReference type="GO" id="GO:0003677">
    <property type="term" value="F:DNA binding"/>
    <property type="evidence" value="ECO:0007669"/>
    <property type="project" value="InterPro"/>
</dbReference>
<dbReference type="PANTHER" id="PTHR32039">
    <property type="entry name" value="MAGNESIUM-CHELATASE SUBUNIT CHLI"/>
    <property type="match status" value="1"/>
</dbReference>
<dbReference type="Gene3D" id="3.30.230.10">
    <property type="match status" value="1"/>
</dbReference>
<evidence type="ECO:0000313" key="5">
    <source>
        <dbReference type="EMBL" id="AMD87652.1"/>
    </source>
</evidence>
<organism evidence="5 6">
    <name type="scientific">Actinomyces radicidentis</name>
    <dbReference type="NCBI Taxonomy" id="111015"/>
    <lineage>
        <taxon>Bacteria</taxon>
        <taxon>Bacillati</taxon>
        <taxon>Actinomycetota</taxon>
        <taxon>Actinomycetes</taxon>
        <taxon>Actinomycetales</taxon>
        <taxon>Actinomycetaceae</taxon>
        <taxon>Actinomyces</taxon>
    </lineage>
</organism>
<dbReference type="InterPro" id="IPR025158">
    <property type="entry name" value="Mg_chelat-rel_C"/>
</dbReference>
<dbReference type="SUPFAM" id="SSF54211">
    <property type="entry name" value="Ribosomal protein S5 domain 2-like"/>
    <property type="match status" value="1"/>
</dbReference>
<evidence type="ECO:0000313" key="6">
    <source>
        <dbReference type="Proteomes" id="UP000065220"/>
    </source>
</evidence>
<accession>A0A0X8JF19</accession>
<evidence type="ECO:0000256" key="2">
    <source>
        <dbReference type="ARBA" id="ARBA00022741"/>
    </source>
</evidence>
<protein>
    <submittedName>
        <fullName evidence="5">Mg chelatase-like protein</fullName>
    </submittedName>
</protein>
<dbReference type="SUPFAM" id="SSF52540">
    <property type="entry name" value="P-loop containing nucleoside triphosphate hydrolases"/>
    <property type="match status" value="1"/>
</dbReference>
<feature type="domain" description="AAA+ ATPase" evidence="4">
    <location>
        <begin position="228"/>
        <end position="412"/>
    </location>
</feature>
<dbReference type="Proteomes" id="UP000065220">
    <property type="component" value="Chromosome"/>
</dbReference>
<dbReference type="STRING" id="111015.AXF14_08715"/>
<dbReference type="Pfam" id="PF13541">
    <property type="entry name" value="ChlI"/>
    <property type="match status" value="1"/>
</dbReference>
<dbReference type="GO" id="GO:0005524">
    <property type="term" value="F:ATP binding"/>
    <property type="evidence" value="ECO:0007669"/>
    <property type="project" value="UniProtKB-KW"/>
</dbReference>
<dbReference type="AlphaFoldDB" id="A0A0X8JF19"/>
<dbReference type="NCBIfam" id="TIGR00368">
    <property type="entry name" value="YifB family Mg chelatase-like AAA ATPase"/>
    <property type="match status" value="1"/>
</dbReference>
<dbReference type="Pfam" id="PF13335">
    <property type="entry name" value="Mg_chelatase_C"/>
    <property type="match status" value="1"/>
</dbReference>
<dbReference type="InterPro" id="IPR004482">
    <property type="entry name" value="Mg_chelat-rel"/>
</dbReference>
<dbReference type="SMART" id="SM00382">
    <property type="entry name" value="AAA"/>
    <property type="match status" value="1"/>
</dbReference>
<name>A0A0X8JF19_ACTRD</name>
<evidence type="ECO:0000256" key="1">
    <source>
        <dbReference type="ARBA" id="ARBA00006354"/>
    </source>
</evidence>
<evidence type="ECO:0000256" key="3">
    <source>
        <dbReference type="ARBA" id="ARBA00022840"/>
    </source>
</evidence>
<dbReference type="InterPro" id="IPR027417">
    <property type="entry name" value="P-loop_NTPase"/>
</dbReference>
<reference evidence="6" key="1">
    <citation type="submission" date="2016-02" db="EMBL/GenBank/DDBJ databases">
        <authorList>
            <person name="Holder M.E."/>
            <person name="Ajami N.J."/>
            <person name="Petrosino J.F."/>
        </authorList>
    </citation>
    <scope>NUCLEOTIDE SEQUENCE [LARGE SCALE GENOMIC DNA]</scope>
    <source>
        <strain evidence="6">CCUG 36733</strain>
    </source>
</reference>
<dbReference type="InterPro" id="IPR014721">
    <property type="entry name" value="Ribsml_uS5_D2-typ_fold_subgr"/>
</dbReference>
<dbReference type="OrthoDB" id="9813147at2"/>
<sequence>MGLAGALAVTLTGLTGHLVEVEAHSSAGLPGFTLVGLPDAAVRESRERVRAALSTCGVAWGERRVTVNLSPADLPKTGTGFDAALALAVLGARGDLPRRGVEALGRTVLIGELGLDGSLHPVRGILPAVRAAVEAGVSDVVVAAAAVPEASLVPGARVTGAAHLAEVIEGLGGKVPSAVTELARRARGRAADAASRPPDGAEPRRVPDLADVVGQDEARHALEVAAAGGHHLLLVGPPGAGKTMLAERLPSILPPLEPEDAVTVTSLHSVAGLFRAETGLLTVPPLRSPHHTATRAAVVGGGSGTPRPGDVSLAHRGVLLLDEAPEFPAGVLDCLRQPLESGRVTIDRAGGRATYPAAFQLVLAANPCPCGKAGGRGLECTCTSLQRRRYFSRLSGPLLDRVDIQVEVGPVSAADLADGARGEPSAVVAGRVAEARDRAARHLAETPWRLMSEVPGSWIRSAASGTDPALVGRLMGALDRGDLSLRGVDRVLRLAWTLAFLAGHDAPAPTDLGAALALRTRGARP</sequence>
<dbReference type="InterPro" id="IPR045006">
    <property type="entry name" value="CHLI-like"/>
</dbReference>
<dbReference type="PANTHER" id="PTHR32039:SF7">
    <property type="entry name" value="COMPETENCE PROTEIN COMM"/>
    <property type="match status" value="1"/>
</dbReference>
<gene>
    <name evidence="5" type="ORF">AXF14_08715</name>
</gene>
<keyword evidence="3" id="KW-0067">ATP-binding</keyword>
<dbReference type="EMBL" id="CP014228">
    <property type="protein sequence ID" value="AMD87652.1"/>
    <property type="molecule type" value="Genomic_DNA"/>
</dbReference>
<keyword evidence="6" id="KW-1185">Reference proteome</keyword>
<dbReference type="InterPro" id="IPR000523">
    <property type="entry name" value="Mg_chelatse_chII-like_cat_dom"/>
</dbReference>
<dbReference type="KEGG" id="ard:AXF14_08715"/>
<keyword evidence="2" id="KW-0547">Nucleotide-binding</keyword>
<comment type="similarity">
    <text evidence="1">Belongs to the Mg-chelatase subunits D/I family. ComM subfamily.</text>
</comment>
<dbReference type="InterPro" id="IPR020568">
    <property type="entry name" value="Ribosomal_Su5_D2-typ_SF"/>
</dbReference>
<dbReference type="Gene3D" id="3.40.50.300">
    <property type="entry name" value="P-loop containing nucleotide triphosphate hydrolases"/>
    <property type="match status" value="1"/>
</dbReference>
<proteinExistence type="inferred from homology"/>
<dbReference type="PRINTS" id="PR01657">
    <property type="entry name" value="MCMFAMILY"/>
</dbReference>